<dbReference type="AlphaFoldDB" id="A0AAD5QUS3"/>
<evidence type="ECO:0000313" key="1">
    <source>
        <dbReference type="EMBL" id="KAJ1360086.1"/>
    </source>
</evidence>
<evidence type="ECO:0000313" key="2">
    <source>
        <dbReference type="Proteomes" id="UP001196413"/>
    </source>
</evidence>
<name>A0AAD5QUS3_PARTN</name>
<protein>
    <submittedName>
        <fullName evidence="1">Uncharacterized protein</fullName>
    </submittedName>
</protein>
<comment type="caution">
    <text evidence="1">The sequence shown here is derived from an EMBL/GenBank/DDBJ whole genome shotgun (WGS) entry which is preliminary data.</text>
</comment>
<dbReference type="EMBL" id="JAHQIW010003773">
    <property type="protein sequence ID" value="KAJ1360086.1"/>
    <property type="molecule type" value="Genomic_DNA"/>
</dbReference>
<gene>
    <name evidence="1" type="ORF">KIN20_018973</name>
</gene>
<organism evidence="1 2">
    <name type="scientific">Parelaphostrongylus tenuis</name>
    <name type="common">Meningeal worm</name>
    <dbReference type="NCBI Taxonomy" id="148309"/>
    <lineage>
        <taxon>Eukaryota</taxon>
        <taxon>Metazoa</taxon>
        <taxon>Ecdysozoa</taxon>
        <taxon>Nematoda</taxon>
        <taxon>Chromadorea</taxon>
        <taxon>Rhabditida</taxon>
        <taxon>Rhabditina</taxon>
        <taxon>Rhabditomorpha</taxon>
        <taxon>Strongyloidea</taxon>
        <taxon>Metastrongylidae</taxon>
        <taxon>Parelaphostrongylus</taxon>
    </lineage>
</organism>
<reference evidence="1" key="1">
    <citation type="submission" date="2021-06" db="EMBL/GenBank/DDBJ databases">
        <title>Parelaphostrongylus tenuis whole genome reference sequence.</title>
        <authorList>
            <person name="Garwood T.J."/>
            <person name="Larsen P.A."/>
            <person name="Fountain-Jones N.M."/>
            <person name="Garbe J.R."/>
            <person name="Macchietto M.G."/>
            <person name="Kania S.A."/>
            <person name="Gerhold R.W."/>
            <person name="Richards J.E."/>
            <person name="Wolf T.M."/>
        </authorList>
    </citation>
    <scope>NUCLEOTIDE SEQUENCE</scope>
    <source>
        <strain evidence="1">MNPRO001-30</strain>
        <tissue evidence="1">Meninges</tissue>
    </source>
</reference>
<proteinExistence type="predicted"/>
<dbReference type="Proteomes" id="UP001196413">
    <property type="component" value="Unassembled WGS sequence"/>
</dbReference>
<keyword evidence="2" id="KW-1185">Reference proteome</keyword>
<sequence length="72" mass="8363">MDPKRVKDFARRGLALLPNDENEVEAFYMHLENFREDHTFFKIIVGDFDAKIGSGRTSEERHIGAPGLEWIE</sequence>
<accession>A0AAD5QUS3</accession>